<dbReference type="GO" id="GO:0016887">
    <property type="term" value="F:ATP hydrolysis activity"/>
    <property type="evidence" value="ECO:0007669"/>
    <property type="project" value="TreeGrafter"/>
</dbReference>
<evidence type="ECO:0000313" key="4">
    <source>
        <dbReference type="EMBL" id="PNR99085.1"/>
    </source>
</evidence>
<sequence>MSASSEERRKQLFEVANELKKKSLEKNHDFRVVITGKGGAGKTTLTAVLSHLFAQHKYNVLAVDEDPQQNLAFSLGFPIEKADQIVPVSKNLDYIEEKTGARPGEGWGVMLNLNPDVSDVVKRFGMKINSKINLLVIGSVIQAATGCLCPENALLDAIVGYIKLREGEVILMDTQAGVEHFGRALAEGFQNAVIVTEPSFNAVQVALHSAKLSQQLGIERIYLAVNKVRDDADREKVLRFIEGQNYFQSIHYLPFDEQVYKNEPDIGPLLEGSSPYISAVKGLFLELTSKDK</sequence>
<dbReference type="PANTHER" id="PTHR43384">
    <property type="entry name" value="SEPTUM SITE-DETERMINING PROTEIN MIND HOMOLOG, CHLOROPLASTIC-RELATED"/>
    <property type="match status" value="1"/>
</dbReference>
<evidence type="ECO:0000256" key="1">
    <source>
        <dbReference type="ARBA" id="ARBA00022741"/>
    </source>
</evidence>
<dbReference type="PANTHER" id="PTHR43384:SF6">
    <property type="entry name" value="SEPTUM SITE-DETERMINING PROTEIN MIND HOMOLOG, CHLOROPLASTIC"/>
    <property type="match status" value="1"/>
</dbReference>
<dbReference type="Pfam" id="PF01656">
    <property type="entry name" value="CbiA"/>
    <property type="match status" value="1"/>
</dbReference>
<keyword evidence="1" id="KW-0547">Nucleotide-binding</keyword>
<evidence type="ECO:0000259" key="3">
    <source>
        <dbReference type="Pfam" id="PF01656"/>
    </source>
</evidence>
<dbReference type="GO" id="GO:0051782">
    <property type="term" value="P:negative regulation of cell division"/>
    <property type="evidence" value="ECO:0007669"/>
    <property type="project" value="TreeGrafter"/>
</dbReference>
<dbReference type="SUPFAM" id="SSF52540">
    <property type="entry name" value="P-loop containing nucleoside triphosphate hydrolases"/>
    <property type="match status" value="1"/>
</dbReference>
<dbReference type="RefSeq" id="WP_103077267.1">
    <property type="nucleotide sequence ID" value="NZ_AZRN01000025.1"/>
</dbReference>
<dbReference type="Gene3D" id="3.40.50.300">
    <property type="entry name" value="P-loop containing nucleotide triphosphate hydrolases"/>
    <property type="match status" value="1"/>
</dbReference>
<keyword evidence="2" id="KW-0067">ATP-binding</keyword>
<dbReference type="InterPro" id="IPR027417">
    <property type="entry name" value="P-loop_NTPase"/>
</dbReference>
<reference evidence="4 5" key="1">
    <citation type="submission" date="2013-12" db="EMBL/GenBank/DDBJ databases">
        <title>Comparative genomics of Petrotoga isolates.</title>
        <authorList>
            <person name="Nesbo C.L."/>
            <person name="Charchuk R."/>
            <person name="Chow K."/>
        </authorList>
    </citation>
    <scope>NUCLEOTIDE SEQUENCE [LARGE SCALE GENOMIC DNA]</scope>
    <source>
        <strain evidence="4 5">DSM 14811</strain>
    </source>
</reference>
<feature type="domain" description="CobQ/CobB/MinD/ParA nucleotide binding" evidence="3">
    <location>
        <begin position="32"/>
        <end position="261"/>
    </location>
</feature>
<dbReference type="InterPro" id="IPR014433">
    <property type="entry name" value="CooC"/>
</dbReference>
<evidence type="ECO:0000256" key="2">
    <source>
        <dbReference type="ARBA" id="ARBA00022840"/>
    </source>
</evidence>
<dbReference type="Proteomes" id="UP000236604">
    <property type="component" value="Unassembled WGS sequence"/>
</dbReference>
<evidence type="ECO:0000313" key="5">
    <source>
        <dbReference type="Proteomes" id="UP000236604"/>
    </source>
</evidence>
<proteinExistence type="predicted"/>
<comment type="caution">
    <text evidence="4">The sequence shown here is derived from an EMBL/GenBank/DDBJ whole genome shotgun (WGS) entry which is preliminary data.</text>
</comment>
<dbReference type="InterPro" id="IPR050625">
    <property type="entry name" value="ParA/MinD_ATPase"/>
</dbReference>
<dbReference type="GO" id="GO:0009898">
    <property type="term" value="C:cytoplasmic side of plasma membrane"/>
    <property type="evidence" value="ECO:0007669"/>
    <property type="project" value="TreeGrafter"/>
</dbReference>
<keyword evidence="5" id="KW-1185">Reference proteome</keyword>
<gene>
    <name evidence="4" type="ORF">X927_06625</name>
</gene>
<protein>
    <submittedName>
        <fullName evidence="4">Carbon monoxide dehydrogenase</fullName>
    </submittedName>
</protein>
<dbReference type="GO" id="GO:0005524">
    <property type="term" value="F:ATP binding"/>
    <property type="evidence" value="ECO:0007669"/>
    <property type="project" value="UniProtKB-KW"/>
</dbReference>
<dbReference type="PIRSF" id="PIRSF005647">
    <property type="entry name" value="CooC"/>
    <property type="match status" value="1"/>
</dbReference>
<dbReference type="AlphaFoldDB" id="A0A2K1P8F7"/>
<organism evidence="4 5">
    <name type="scientific">Petrotoga mexicana DSM 14811</name>
    <dbReference type="NCBI Taxonomy" id="1122954"/>
    <lineage>
        <taxon>Bacteria</taxon>
        <taxon>Thermotogati</taxon>
        <taxon>Thermotogota</taxon>
        <taxon>Thermotogae</taxon>
        <taxon>Petrotogales</taxon>
        <taxon>Petrotogaceae</taxon>
        <taxon>Petrotoga</taxon>
    </lineage>
</organism>
<name>A0A2K1P8F7_9BACT</name>
<dbReference type="InterPro" id="IPR002586">
    <property type="entry name" value="CobQ/CobB/MinD/ParA_Nub-bd_dom"/>
</dbReference>
<accession>A0A2K1P8F7</accession>
<dbReference type="GO" id="GO:0005829">
    <property type="term" value="C:cytosol"/>
    <property type="evidence" value="ECO:0007669"/>
    <property type="project" value="TreeGrafter"/>
</dbReference>
<dbReference type="EMBL" id="AZRN01000025">
    <property type="protein sequence ID" value="PNR99085.1"/>
    <property type="molecule type" value="Genomic_DNA"/>
</dbReference>